<evidence type="ECO:0000256" key="1">
    <source>
        <dbReference type="SAM" id="SignalP"/>
    </source>
</evidence>
<dbReference type="InterPro" id="IPR035992">
    <property type="entry name" value="Ricin_B-like_lectins"/>
</dbReference>
<dbReference type="Pfam" id="PF00652">
    <property type="entry name" value="Ricin_B_lectin"/>
    <property type="match status" value="1"/>
</dbReference>
<sequence length="237" mass="24886">MIRRITAALATVFLSVVAMAAVPTAAQAAAPGQCTTSYGGPVASATCTGVPAGTTWQANDYCFYVIDGQPIDYRRYGTVVTGNGTSNIYCDAGDYATNNVQVNTLSVAGPQGRLVGYGGKCVDVAGASTKPATHVQIYDCNGTAAQWWTMATDGTVRALGMCLNVAQGSAANGTHVESYTCVQGWQSEQWTQQSDGSLRNTLTGKCLDDPNSSTANKTWLQIYDCNGHANQKWALTP</sequence>
<dbReference type="Proteomes" id="UP000734511">
    <property type="component" value="Unassembled WGS sequence"/>
</dbReference>
<dbReference type="Gene3D" id="2.80.10.50">
    <property type="match status" value="2"/>
</dbReference>
<dbReference type="PROSITE" id="PS50231">
    <property type="entry name" value="RICIN_B_LECTIN"/>
    <property type="match status" value="1"/>
</dbReference>
<dbReference type="CDD" id="cd23451">
    <property type="entry name" value="beta-trefoil_Ricin_laminarinase"/>
    <property type="match status" value="1"/>
</dbReference>
<name>A0ABX0ZVZ4_9ACTN</name>
<evidence type="ECO:0000259" key="2">
    <source>
        <dbReference type="SMART" id="SM00458"/>
    </source>
</evidence>
<reference evidence="3 4" key="1">
    <citation type="submission" date="2020-03" db="EMBL/GenBank/DDBJ databases">
        <title>WGS of actinomycetes isolated from Thailand.</title>
        <authorList>
            <person name="Thawai C."/>
        </authorList>
    </citation>
    <scope>NUCLEOTIDE SEQUENCE [LARGE SCALE GENOMIC DNA]</scope>
    <source>
        <strain evidence="3 4">PRB2-1</strain>
    </source>
</reference>
<keyword evidence="4" id="KW-1185">Reference proteome</keyword>
<feature type="domain" description="Ricin B lectin" evidence="2">
    <location>
        <begin position="109"/>
        <end position="236"/>
    </location>
</feature>
<dbReference type="SUPFAM" id="SSF50370">
    <property type="entry name" value="Ricin B-like lectins"/>
    <property type="match status" value="1"/>
</dbReference>
<organism evidence="3 4">
    <name type="scientific">Actinacidiphila epipremni</name>
    <dbReference type="NCBI Taxonomy" id="2053013"/>
    <lineage>
        <taxon>Bacteria</taxon>
        <taxon>Bacillati</taxon>
        <taxon>Actinomycetota</taxon>
        <taxon>Actinomycetes</taxon>
        <taxon>Kitasatosporales</taxon>
        <taxon>Streptomycetaceae</taxon>
        <taxon>Actinacidiphila</taxon>
    </lineage>
</organism>
<keyword evidence="1" id="KW-0732">Signal</keyword>
<dbReference type="RefSeq" id="WP_167987056.1">
    <property type="nucleotide sequence ID" value="NZ_JAATEJ010000043.1"/>
</dbReference>
<comment type="caution">
    <text evidence="3">The sequence shown here is derived from an EMBL/GenBank/DDBJ whole genome shotgun (WGS) entry which is preliminary data.</text>
</comment>
<gene>
    <name evidence="3" type="ORF">HCN08_33235</name>
</gene>
<dbReference type="InterPro" id="IPR000772">
    <property type="entry name" value="Ricin_B_lectin"/>
</dbReference>
<evidence type="ECO:0000313" key="3">
    <source>
        <dbReference type="EMBL" id="NJP48230.1"/>
    </source>
</evidence>
<dbReference type="SMART" id="SM00458">
    <property type="entry name" value="RICIN"/>
    <property type="match status" value="1"/>
</dbReference>
<evidence type="ECO:0000313" key="4">
    <source>
        <dbReference type="Proteomes" id="UP000734511"/>
    </source>
</evidence>
<protein>
    <submittedName>
        <fullName evidence="3">RICIN domain-containing protein</fullName>
    </submittedName>
</protein>
<dbReference type="EMBL" id="JAATEJ010000043">
    <property type="protein sequence ID" value="NJP48230.1"/>
    <property type="molecule type" value="Genomic_DNA"/>
</dbReference>
<feature type="chain" id="PRO_5046364344" evidence="1">
    <location>
        <begin position="21"/>
        <end position="237"/>
    </location>
</feature>
<proteinExistence type="predicted"/>
<feature type="signal peptide" evidence="1">
    <location>
        <begin position="1"/>
        <end position="20"/>
    </location>
</feature>
<accession>A0ABX0ZVZ4</accession>